<dbReference type="InterPro" id="IPR025161">
    <property type="entry name" value="IS402-like_dom"/>
</dbReference>
<dbReference type="STRING" id="1666911.HLUCCA11_24375"/>
<sequence length="257" mass="28709">MIHKPRQKSGRPRSSDRPIFDALIYLARTGAQWCALPDEFPPKSTVHDRFQEWLESGCLESAWAILLQAYDESLGIEWQWQSADGCIIKAPLGKRTAEGDAQATGANPTDRGKSGSKRHLLTDGKGIPLAVVLSGANRHDMKKLADLLDAKVVESPAPEVLEQHLCLDRGYDYDVCRQAAETRGYIPHIPDTEKPVPAPNDPNRHPPRRWVVEVGHAWFNRFRGVLIRWAKSSLSYLGFVQIVACLIIGRKLLLFSG</sequence>
<feature type="domain" description="Transposase IS4-like" evidence="2">
    <location>
        <begin position="100"/>
        <end position="234"/>
    </location>
</feature>
<evidence type="ECO:0000313" key="5">
    <source>
        <dbReference type="Proteomes" id="UP000050465"/>
    </source>
</evidence>
<dbReference type="Pfam" id="PF13340">
    <property type="entry name" value="DUF4096"/>
    <property type="match status" value="1"/>
</dbReference>
<feature type="domain" description="Insertion element IS402-like" evidence="3">
    <location>
        <begin position="4"/>
        <end position="61"/>
    </location>
</feature>
<proteinExistence type="predicted"/>
<protein>
    <submittedName>
        <fullName evidence="4">Transposase</fullName>
    </submittedName>
</protein>
<evidence type="ECO:0000259" key="2">
    <source>
        <dbReference type="Pfam" id="PF01609"/>
    </source>
</evidence>
<dbReference type="Pfam" id="PF01609">
    <property type="entry name" value="DDE_Tnp_1"/>
    <property type="match status" value="1"/>
</dbReference>
<dbReference type="InterPro" id="IPR002559">
    <property type="entry name" value="Transposase_11"/>
</dbReference>
<reference evidence="4 5" key="1">
    <citation type="submission" date="2015-09" db="EMBL/GenBank/DDBJ databases">
        <title>Identification and resolution of microdiversity through metagenomic sequencing of parallel consortia.</title>
        <authorList>
            <person name="Nelson W.C."/>
            <person name="Romine M.F."/>
            <person name="Lindemann S.R."/>
        </authorList>
    </citation>
    <scope>NUCLEOTIDE SEQUENCE [LARGE SCALE GENOMIC DNA]</scope>
    <source>
        <strain evidence="4">Ana</strain>
    </source>
</reference>
<dbReference type="PANTHER" id="PTHR30007:SF0">
    <property type="entry name" value="TRANSPOSASE"/>
    <property type="match status" value="1"/>
</dbReference>
<dbReference type="GO" id="GO:0006313">
    <property type="term" value="P:DNA transposition"/>
    <property type="evidence" value="ECO:0007669"/>
    <property type="project" value="InterPro"/>
</dbReference>
<dbReference type="GO" id="GO:0004803">
    <property type="term" value="F:transposase activity"/>
    <property type="evidence" value="ECO:0007669"/>
    <property type="project" value="InterPro"/>
</dbReference>
<evidence type="ECO:0000256" key="1">
    <source>
        <dbReference type="SAM" id="MobiDB-lite"/>
    </source>
</evidence>
<dbReference type="AlphaFoldDB" id="A0A0P7ZF37"/>
<evidence type="ECO:0000259" key="3">
    <source>
        <dbReference type="Pfam" id="PF13340"/>
    </source>
</evidence>
<accession>A0A0P7ZF37</accession>
<dbReference type="Proteomes" id="UP000050465">
    <property type="component" value="Unassembled WGS sequence"/>
</dbReference>
<organism evidence="4 5">
    <name type="scientific">Phormidesmis priestleyi Ana</name>
    <dbReference type="NCBI Taxonomy" id="1666911"/>
    <lineage>
        <taxon>Bacteria</taxon>
        <taxon>Bacillati</taxon>
        <taxon>Cyanobacteriota</taxon>
        <taxon>Cyanophyceae</taxon>
        <taxon>Leptolyngbyales</taxon>
        <taxon>Leptolyngbyaceae</taxon>
        <taxon>Phormidesmis</taxon>
    </lineage>
</organism>
<feature type="region of interest" description="Disordered" evidence="1">
    <location>
        <begin position="97"/>
        <end position="120"/>
    </location>
</feature>
<gene>
    <name evidence="4" type="ORF">HLUCCA11_24375</name>
</gene>
<comment type="caution">
    <text evidence="4">The sequence shown here is derived from an EMBL/GenBank/DDBJ whole genome shotgun (WGS) entry which is preliminary data.</text>
</comment>
<dbReference type="PATRIC" id="fig|1666911.3.peg.2144"/>
<evidence type="ECO:0000313" key="4">
    <source>
        <dbReference type="EMBL" id="KPQ31115.1"/>
    </source>
</evidence>
<name>A0A0P7ZF37_9CYAN</name>
<dbReference type="EMBL" id="LJZR01000125">
    <property type="protein sequence ID" value="KPQ31115.1"/>
    <property type="molecule type" value="Genomic_DNA"/>
</dbReference>
<dbReference type="NCBIfam" id="NF033580">
    <property type="entry name" value="transpos_IS5_3"/>
    <property type="match status" value="1"/>
</dbReference>
<dbReference type="GO" id="GO:0003677">
    <property type="term" value="F:DNA binding"/>
    <property type="evidence" value="ECO:0007669"/>
    <property type="project" value="InterPro"/>
</dbReference>
<dbReference type="PANTHER" id="PTHR30007">
    <property type="entry name" value="PHP DOMAIN PROTEIN"/>
    <property type="match status" value="1"/>
</dbReference>